<dbReference type="EMBL" id="MCFH01000010">
    <property type="protein sequence ID" value="ORX54690.1"/>
    <property type="molecule type" value="Genomic_DNA"/>
</dbReference>
<dbReference type="GO" id="GO:0005666">
    <property type="term" value="C:RNA polymerase III complex"/>
    <property type="evidence" value="ECO:0007669"/>
    <property type="project" value="EnsemblFungi"/>
</dbReference>
<comment type="caution">
    <text evidence="11">The sequence shown here is derived from an EMBL/GenBank/DDBJ whole genome shotgun (WGS) entry which is preliminary data.</text>
</comment>
<evidence type="ECO:0000256" key="6">
    <source>
        <dbReference type="ARBA" id="ARBA00072526"/>
    </source>
</evidence>
<keyword evidence="4" id="KW-0804">Transcription</keyword>
<keyword evidence="12" id="KW-1185">Reference proteome</keyword>
<dbReference type="GO" id="GO:0006386">
    <property type="term" value="P:termination of RNA polymerase III transcription"/>
    <property type="evidence" value="ECO:0007669"/>
    <property type="project" value="EnsemblFungi"/>
</dbReference>
<comment type="subcellular location">
    <subcellularLocation>
        <location evidence="1">Nucleus</location>
    </subcellularLocation>
</comment>
<gene>
    <name evidence="11" type="ORF">BCR36DRAFT_581577</name>
</gene>
<keyword evidence="5" id="KW-0539">Nucleus</keyword>
<protein>
    <recommendedName>
        <fullName evidence="6">DNA-directed RNA polymerase III subunit RPC8</fullName>
    </recommendedName>
    <alternativeName>
        <fullName evidence="7">DNA-directed RNA polymerase III subunit rpc8</fullName>
    </alternativeName>
    <alternativeName>
        <fullName evidence="8">RNA polymerase III subunit C25</fullName>
    </alternativeName>
</protein>
<dbReference type="GO" id="GO:0000785">
    <property type="term" value="C:chromatin"/>
    <property type="evidence" value="ECO:0007669"/>
    <property type="project" value="EnsemblFungi"/>
</dbReference>
<dbReference type="InterPro" id="IPR045113">
    <property type="entry name" value="Rpb7-like"/>
</dbReference>
<dbReference type="Gene3D" id="3.30.1490.120">
    <property type="entry name" value="RNA polymerase Rpb7-like, N-terminal domain"/>
    <property type="match status" value="1"/>
</dbReference>
<dbReference type="CDD" id="cd04330">
    <property type="entry name" value="RNAP_III_Rpc25_N"/>
    <property type="match status" value="1"/>
</dbReference>
<evidence type="ECO:0000313" key="11">
    <source>
        <dbReference type="EMBL" id="ORX54690.1"/>
    </source>
</evidence>
<feature type="domain" description="RNA polymerase Rpb7-like N-terminal" evidence="9">
    <location>
        <begin position="8"/>
        <end position="61"/>
    </location>
</feature>
<evidence type="ECO:0000259" key="9">
    <source>
        <dbReference type="Pfam" id="PF03876"/>
    </source>
</evidence>
<dbReference type="AlphaFoldDB" id="A0A1Y1VGU8"/>
<evidence type="ECO:0000256" key="2">
    <source>
        <dbReference type="ARBA" id="ARBA00009307"/>
    </source>
</evidence>
<dbReference type="GO" id="GO:0042797">
    <property type="term" value="P:tRNA transcription by RNA polymerase III"/>
    <property type="evidence" value="ECO:0007669"/>
    <property type="project" value="EnsemblFungi"/>
</dbReference>
<keyword evidence="3" id="KW-0240">DNA-directed RNA polymerase</keyword>
<dbReference type="PANTHER" id="PTHR12709">
    <property type="entry name" value="DNA-DIRECTED RNA POLYMERASE II, III"/>
    <property type="match status" value="1"/>
</dbReference>
<dbReference type="InterPro" id="IPR036898">
    <property type="entry name" value="RNA_pol_Rpb7-like_N_sf"/>
</dbReference>
<dbReference type="SUPFAM" id="SSF50249">
    <property type="entry name" value="Nucleic acid-binding proteins"/>
    <property type="match status" value="1"/>
</dbReference>
<organism evidence="11 12">
    <name type="scientific">Piromyces finnis</name>
    <dbReference type="NCBI Taxonomy" id="1754191"/>
    <lineage>
        <taxon>Eukaryota</taxon>
        <taxon>Fungi</taxon>
        <taxon>Fungi incertae sedis</taxon>
        <taxon>Chytridiomycota</taxon>
        <taxon>Chytridiomycota incertae sedis</taxon>
        <taxon>Neocallimastigomycetes</taxon>
        <taxon>Neocallimastigales</taxon>
        <taxon>Neocallimastigaceae</taxon>
        <taxon>Piromyces</taxon>
    </lineage>
</organism>
<feature type="domain" description="RNA polymerase III subunit Rpc25" evidence="10">
    <location>
        <begin position="84"/>
        <end position="207"/>
    </location>
</feature>
<name>A0A1Y1VGU8_9FUNG</name>
<proteinExistence type="inferred from homology"/>
<dbReference type="GO" id="GO:0006384">
    <property type="term" value="P:transcription initiation at RNA polymerase III promoter"/>
    <property type="evidence" value="ECO:0007669"/>
    <property type="project" value="EnsemblFungi"/>
</dbReference>
<dbReference type="Pfam" id="PF03876">
    <property type="entry name" value="SHS2_Rpb7-N"/>
    <property type="match status" value="1"/>
</dbReference>
<reference evidence="11 12" key="2">
    <citation type="submission" date="2016-08" db="EMBL/GenBank/DDBJ databases">
        <title>Pervasive Adenine N6-methylation of Active Genes in Fungi.</title>
        <authorList>
            <consortium name="DOE Joint Genome Institute"/>
            <person name="Mondo S.J."/>
            <person name="Dannebaum R.O."/>
            <person name="Kuo R.C."/>
            <person name="Labutti K."/>
            <person name="Haridas S."/>
            <person name="Kuo A."/>
            <person name="Salamov A."/>
            <person name="Ahrendt S.R."/>
            <person name="Lipzen A."/>
            <person name="Sullivan W."/>
            <person name="Andreopoulos W.B."/>
            <person name="Clum A."/>
            <person name="Lindquist E."/>
            <person name="Daum C."/>
            <person name="Ramamoorthy G.K."/>
            <person name="Gryganskyi A."/>
            <person name="Culley D."/>
            <person name="Magnuson J.K."/>
            <person name="James T.Y."/>
            <person name="O'Malley M.A."/>
            <person name="Stajich J.E."/>
            <person name="Spatafora J.W."/>
            <person name="Visel A."/>
            <person name="Grigoriev I.V."/>
        </authorList>
    </citation>
    <scope>NUCLEOTIDE SEQUENCE [LARGE SCALE GENOMIC DNA]</scope>
    <source>
        <strain evidence="12">finn</strain>
    </source>
</reference>
<evidence type="ECO:0000259" key="10">
    <source>
        <dbReference type="Pfam" id="PF08292"/>
    </source>
</evidence>
<sequence length="208" mass="23662">MFMVTTIKDTVKILPRYFYKNRNEAIIDEINHKYSNKVLHNVGLCIELLDLVEVSEGVVLPCKDGGYTVKVTFKMIVFRPFIGETLIGKVSNSSEKGIKVSMGFFDDITIPASQLTPDTTFDKAQNVWIWNFNETDKLYIDKNEEIRFQVLTELFVDTGPMSKKKPFGQDSQESTKQLNESAESELVVPYSIIGTITQQGLGLTSWWD</sequence>
<accession>A0A1Y1VGU8</accession>
<dbReference type="InterPro" id="IPR013238">
    <property type="entry name" value="RNA_pol_III_Rbc25"/>
</dbReference>
<reference evidence="11 12" key="1">
    <citation type="submission" date="2016-08" db="EMBL/GenBank/DDBJ databases">
        <title>Genomes of anaerobic fungi encode conserved fungal cellulosomes for biomass hydrolysis.</title>
        <authorList>
            <consortium name="DOE Joint Genome Institute"/>
            <person name="Haitjema C.H."/>
            <person name="Gilmore S.P."/>
            <person name="Henske J.K."/>
            <person name="Solomon K.V."/>
            <person name="De Groot R."/>
            <person name="Kuo A."/>
            <person name="Mondo S.J."/>
            <person name="Salamov A.A."/>
            <person name="Labutti K."/>
            <person name="Zhao Z."/>
            <person name="Chiniquy J."/>
            <person name="Barry K."/>
            <person name="Brewer H.M."/>
            <person name="Purvine S.O."/>
            <person name="Wright A.T."/>
            <person name="Boxma B."/>
            <person name="Van Alen T."/>
            <person name="Hackstein J.H."/>
            <person name="Baker S.E."/>
            <person name="Grigoriev I.V."/>
            <person name="O'Malley M.A."/>
        </authorList>
    </citation>
    <scope>NUCLEOTIDE SEQUENCE [LARGE SCALE GENOMIC DNA]</scope>
    <source>
        <strain evidence="12">finn</strain>
    </source>
</reference>
<dbReference type="FunFam" id="2.40.50.140:FF:000221">
    <property type="entry name" value="DNA-directed RNA polymerase III subunit"/>
    <property type="match status" value="1"/>
</dbReference>
<dbReference type="InterPro" id="IPR012340">
    <property type="entry name" value="NA-bd_OB-fold"/>
</dbReference>
<dbReference type="Pfam" id="PF08292">
    <property type="entry name" value="RNA_pol_Rbc25"/>
    <property type="match status" value="1"/>
</dbReference>
<evidence type="ECO:0000256" key="1">
    <source>
        <dbReference type="ARBA" id="ARBA00004123"/>
    </source>
</evidence>
<evidence type="ECO:0000256" key="5">
    <source>
        <dbReference type="ARBA" id="ARBA00023242"/>
    </source>
</evidence>
<dbReference type="Gene3D" id="2.40.50.140">
    <property type="entry name" value="Nucleic acid-binding proteins"/>
    <property type="match status" value="1"/>
</dbReference>
<dbReference type="PANTHER" id="PTHR12709:SF1">
    <property type="entry name" value="DNA-DIRECTED RNA POLYMERASE III SUBUNIT RPC8"/>
    <property type="match status" value="1"/>
</dbReference>
<evidence type="ECO:0000256" key="8">
    <source>
        <dbReference type="ARBA" id="ARBA00077605"/>
    </source>
</evidence>
<dbReference type="InterPro" id="IPR005576">
    <property type="entry name" value="Rpb7-like_N"/>
</dbReference>
<dbReference type="Proteomes" id="UP000193719">
    <property type="component" value="Unassembled WGS sequence"/>
</dbReference>
<comment type="similarity">
    <text evidence="2">Belongs to the eukaryotic RPB7/RPC8 RNA polymerase subunit family.</text>
</comment>
<dbReference type="SUPFAM" id="SSF88798">
    <property type="entry name" value="N-terminal, heterodimerisation domain of RBP7 (RpoE)"/>
    <property type="match status" value="1"/>
</dbReference>
<evidence type="ECO:0000256" key="4">
    <source>
        <dbReference type="ARBA" id="ARBA00023163"/>
    </source>
</evidence>
<evidence type="ECO:0000256" key="3">
    <source>
        <dbReference type="ARBA" id="ARBA00022478"/>
    </source>
</evidence>
<dbReference type="GO" id="GO:0003899">
    <property type="term" value="F:DNA-directed RNA polymerase activity"/>
    <property type="evidence" value="ECO:0007669"/>
    <property type="project" value="EnsemblFungi"/>
</dbReference>
<dbReference type="STRING" id="1754191.A0A1Y1VGU8"/>
<dbReference type="OrthoDB" id="10256606at2759"/>
<evidence type="ECO:0000313" key="12">
    <source>
        <dbReference type="Proteomes" id="UP000193719"/>
    </source>
</evidence>
<evidence type="ECO:0000256" key="7">
    <source>
        <dbReference type="ARBA" id="ARBA00073027"/>
    </source>
</evidence>